<reference evidence="1" key="1">
    <citation type="submission" date="2021-03" db="EMBL/GenBank/DDBJ databases">
        <authorList>
            <consortium name="DOE Joint Genome Institute"/>
            <person name="Ahrendt S."/>
            <person name="Looney B.P."/>
            <person name="Miyauchi S."/>
            <person name="Morin E."/>
            <person name="Drula E."/>
            <person name="Courty P.E."/>
            <person name="Chicoki N."/>
            <person name="Fauchery L."/>
            <person name="Kohler A."/>
            <person name="Kuo A."/>
            <person name="Labutti K."/>
            <person name="Pangilinan J."/>
            <person name="Lipzen A."/>
            <person name="Riley R."/>
            <person name="Andreopoulos W."/>
            <person name="He G."/>
            <person name="Johnson J."/>
            <person name="Barry K.W."/>
            <person name="Grigoriev I.V."/>
            <person name="Nagy L."/>
            <person name="Hibbett D."/>
            <person name="Henrissat B."/>
            <person name="Matheny P.B."/>
            <person name="Labbe J."/>
            <person name="Martin F."/>
        </authorList>
    </citation>
    <scope>NUCLEOTIDE SEQUENCE</scope>
    <source>
        <strain evidence="1">HHB10654</strain>
    </source>
</reference>
<keyword evidence="2" id="KW-1185">Reference proteome</keyword>
<dbReference type="Proteomes" id="UP000814140">
    <property type="component" value="Unassembled WGS sequence"/>
</dbReference>
<accession>A0ACB8SUX0</accession>
<protein>
    <submittedName>
        <fullName evidence="1">Uncharacterized protein</fullName>
    </submittedName>
</protein>
<sequence>MALSYEDSYRLFSILPRDLNKIIAAAPARVYHAPFGAPEHEWTYSGLKGVVVFGCDNRAPLSNRNERAVYSSSYWFQLVDLRRGKVVWKHQVQELIEYEAEKPFFHIFGGKSRKFGFRFDEDEDASVFLQEVTRRIVDIPVQKSSAKKTKPAQAKSPRRPVTRSIISAPIADTFCHVAHMGTDENGFVNSSWNVSPEWTKLLTKLEGYGVDAEMVEENLEFVKGFLAGAEAMRSSGSSASSSRHGSEDGHDETKTRRGVPRKAVPEDGRC</sequence>
<proteinExistence type="predicted"/>
<evidence type="ECO:0000313" key="1">
    <source>
        <dbReference type="EMBL" id="KAI0060002.1"/>
    </source>
</evidence>
<dbReference type="EMBL" id="MU277222">
    <property type="protein sequence ID" value="KAI0060002.1"/>
    <property type="molecule type" value="Genomic_DNA"/>
</dbReference>
<evidence type="ECO:0000313" key="2">
    <source>
        <dbReference type="Proteomes" id="UP000814140"/>
    </source>
</evidence>
<name>A0ACB8SUX0_9AGAM</name>
<reference evidence="1" key="2">
    <citation type="journal article" date="2022" name="New Phytol.">
        <title>Evolutionary transition to the ectomycorrhizal habit in the genomes of a hyperdiverse lineage of mushroom-forming fungi.</title>
        <authorList>
            <person name="Looney B."/>
            <person name="Miyauchi S."/>
            <person name="Morin E."/>
            <person name="Drula E."/>
            <person name="Courty P.E."/>
            <person name="Kohler A."/>
            <person name="Kuo A."/>
            <person name="LaButti K."/>
            <person name="Pangilinan J."/>
            <person name="Lipzen A."/>
            <person name="Riley R."/>
            <person name="Andreopoulos W."/>
            <person name="He G."/>
            <person name="Johnson J."/>
            <person name="Nolan M."/>
            <person name="Tritt A."/>
            <person name="Barry K.W."/>
            <person name="Grigoriev I.V."/>
            <person name="Nagy L.G."/>
            <person name="Hibbett D."/>
            <person name="Henrissat B."/>
            <person name="Matheny P.B."/>
            <person name="Labbe J."/>
            <person name="Martin F.M."/>
        </authorList>
    </citation>
    <scope>NUCLEOTIDE SEQUENCE</scope>
    <source>
        <strain evidence="1">HHB10654</strain>
    </source>
</reference>
<gene>
    <name evidence="1" type="ORF">BV25DRAFT_1002625</name>
</gene>
<organism evidence="1 2">
    <name type="scientific">Artomyces pyxidatus</name>
    <dbReference type="NCBI Taxonomy" id="48021"/>
    <lineage>
        <taxon>Eukaryota</taxon>
        <taxon>Fungi</taxon>
        <taxon>Dikarya</taxon>
        <taxon>Basidiomycota</taxon>
        <taxon>Agaricomycotina</taxon>
        <taxon>Agaricomycetes</taxon>
        <taxon>Russulales</taxon>
        <taxon>Auriscalpiaceae</taxon>
        <taxon>Artomyces</taxon>
    </lineage>
</organism>
<comment type="caution">
    <text evidence="1">The sequence shown here is derived from an EMBL/GenBank/DDBJ whole genome shotgun (WGS) entry which is preliminary data.</text>
</comment>